<keyword evidence="2" id="KW-1185">Reference proteome</keyword>
<dbReference type="AlphaFoldDB" id="A0A0J6WQY3"/>
<dbReference type="PATRIC" id="fig|1122219.3.peg.2221"/>
<reference evidence="1 2" key="1">
    <citation type="submission" date="2015-06" db="EMBL/GenBank/DDBJ databases">
        <title>Draft genome sequence of beer spoilage bacterium Megasphaera cerevisiae type strain 20462.</title>
        <authorList>
            <person name="Kutumbaka K."/>
            <person name="Pasmowitz J."/>
            <person name="Mategko J."/>
            <person name="Reyes D."/>
            <person name="Friedrich A."/>
            <person name="Han S."/>
            <person name="Martens-Habbena W."/>
            <person name="Neal-McKinney J."/>
            <person name="Janagama H.K."/>
            <person name="Nadala C."/>
            <person name="Samadpour M."/>
        </authorList>
    </citation>
    <scope>NUCLEOTIDE SEQUENCE [LARGE SCALE GENOMIC DNA]</scope>
    <source>
        <strain evidence="1 2">DSM 20462</strain>
    </source>
</reference>
<dbReference type="EMBL" id="LEKT01000043">
    <property type="protein sequence ID" value="KMO85860.1"/>
    <property type="molecule type" value="Genomic_DNA"/>
</dbReference>
<name>A0A0J6WQY3_9FIRM</name>
<sequence length="66" mass="7699">MPVQPISVMRSILTPDEFIGYLKGNIIKYAMRAGKKGNTDDKAKFETYKKWLHKELQDKQDKNEVL</sequence>
<evidence type="ECO:0008006" key="3">
    <source>
        <dbReference type="Google" id="ProtNLM"/>
    </source>
</evidence>
<gene>
    <name evidence="1" type="ORF">AB840_11335</name>
</gene>
<protein>
    <recommendedName>
        <fullName evidence="3">DUF3310 domain-containing protein</fullName>
    </recommendedName>
</protein>
<dbReference type="InterPro" id="IPR021739">
    <property type="entry name" value="SaV-like"/>
</dbReference>
<evidence type="ECO:0000313" key="1">
    <source>
        <dbReference type="EMBL" id="KMO85860.1"/>
    </source>
</evidence>
<dbReference type="InParanoid" id="A0A0J6WQY3"/>
<dbReference type="Proteomes" id="UP000036503">
    <property type="component" value="Unassembled WGS sequence"/>
</dbReference>
<organism evidence="1 2">
    <name type="scientific">Megasphaera cerevisiae DSM 20462</name>
    <dbReference type="NCBI Taxonomy" id="1122219"/>
    <lineage>
        <taxon>Bacteria</taxon>
        <taxon>Bacillati</taxon>
        <taxon>Bacillota</taxon>
        <taxon>Negativicutes</taxon>
        <taxon>Veillonellales</taxon>
        <taxon>Veillonellaceae</taxon>
        <taxon>Megasphaera</taxon>
    </lineage>
</organism>
<accession>A0A0J6WQY3</accession>
<proteinExistence type="predicted"/>
<dbReference type="Pfam" id="PF11753">
    <property type="entry name" value="DUF3310"/>
    <property type="match status" value="1"/>
</dbReference>
<comment type="caution">
    <text evidence="1">The sequence shown here is derived from an EMBL/GenBank/DDBJ whole genome shotgun (WGS) entry which is preliminary data.</text>
</comment>
<evidence type="ECO:0000313" key="2">
    <source>
        <dbReference type="Proteomes" id="UP000036503"/>
    </source>
</evidence>